<dbReference type="InterPro" id="IPR024990">
    <property type="entry name" value="Apc1"/>
</dbReference>
<feature type="compositionally biased region" description="Polar residues" evidence="5">
    <location>
        <begin position="1485"/>
        <end position="1494"/>
    </location>
</feature>
<organism evidence="6 7">
    <name type="scientific">Arxiozyma heterogenica</name>
    <dbReference type="NCBI Taxonomy" id="278026"/>
    <lineage>
        <taxon>Eukaryota</taxon>
        <taxon>Fungi</taxon>
        <taxon>Dikarya</taxon>
        <taxon>Ascomycota</taxon>
        <taxon>Saccharomycotina</taxon>
        <taxon>Saccharomycetes</taxon>
        <taxon>Saccharomycetales</taxon>
        <taxon>Saccharomycetaceae</taxon>
        <taxon>Arxiozyma</taxon>
    </lineage>
</organism>
<keyword evidence="3" id="KW-0498">Mitosis</keyword>
<dbReference type="GO" id="GO:0005680">
    <property type="term" value="C:anaphase-promoting complex"/>
    <property type="evidence" value="ECO:0007669"/>
    <property type="project" value="InterPro"/>
</dbReference>
<protein>
    <recommendedName>
        <fullName evidence="8">Anaphase-promoting complex subunit 1</fullName>
    </recommendedName>
</protein>
<dbReference type="GO" id="GO:0070979">
    <property type="term" value="P:protein K11-linked ubiquitination"/>
    <property type="evidence" value="ECO:0007669"/>
    <property type="project" value="TreeGrafter"/>
</dbReference>
<evidence type="ECO:0000256" key="2">
    <source>
        <dbReference type="ARBA" id="ARBA00022618"/>
    </source>
</evidence>
<keyword evidence="2" id="KW-0132">Cell division</keyword>
<accession>A0AAN7WRJ1</accession>
<evidence type="ECO:0000256" key="4">
    <source>
        <dbReference type="ARBA" id="ARBA00023306"/>
    </source>
</evidence>
<sequence>MNHKTQDEIITNTTSTITAATNKTHNAIKISGDRTVIEWLINGKCIRTFVFSNNNMDKQIQIDEYNDFVLLNNNSNYIIKAGFINFYDNQECFVIILSHFAYIYYLSKSLSSHYVFNKNNLSSTFSSIDIKPSFTTINDSLIVNFPFPIDKAFWYSNGIVLQTLNNNSLQYKWITFTDPMSPFGNIQIDSNFITENLFNTYYYKNISPADMLHFPKNDDSNITVIFDKISSQLLFFYTKIRSSPNNTSSIHSTGTTTINQSNKRKMSFLKKRDDLLTDYHKNSSNFNQNSAPANNTVNKRNISATIDRMSSGINMTLSHTTDISKNMTNSSIHTDNGLPEELIGDIPNQSHFQTKDVTLVQISTIVIPSIINPSSMSLKCLSLFFDKKEMILVFDPMTKYIKIWCINMIPDVINSIQFKKYGNSPPNLITLEDLPVDDIFTKNTISNIIPLDIDMNENIKYSDIIHSTLIIKFDNKSFIFYNPFLKVYSPLFSKMNTHVSIITMFPQSSFMKSIFNALSLIIEQSMYYKLFYLWQYLYFNQDNNTDNIAEEFQIFTDILLALIYAKTDDSKIPTYITSLSLFQALVRNHDIQVILPKIIMGLHLISEELYLNILNKNKKIKLDEFLSNAIQLMNWPRPWKLYYKSKGHTDIFLHIKNKFPFAHPLDEPPSIMKSLYSIIENSQIPVTPFISFARLIETNDSTIDLLITPCCFKLLSLYEFIHSSKFNTIYNNEQQPSIMTILKKLNIDKLEIELYPLAIHNLIKKLLNEYEKNITSPNMGIDLSLIERPDIARSISLVGRKRYPRETRLDSNKQHGVINTSINRYGSSIHSSKIFISAAHNPPSYNQHPIAFKHNTDFTNITKPDDIYNVVSKIVKRTLSSEKLRKTKTISQTFARNNNKIFFINDKRFENVETMLNGSNIHKFNLITTESDYSKILLKKKLYTRFVALRTLISGLGRAALYYATEQPLTSQRCIIPELNLTTVFPDNTKMVAQVETLVAGSNNNEMSDEELEIPKISSELAQWGNFHNGVSYALMISPKTKGINGSWITLNKPRNQLNATHGGFLLGMGLNGHLKSLEEWHVYNYLSPKETFTSIGLLLGMSASCKGTKNFKLIKVLAVHIVALLPKGSNDLNINLKVQNAGLVGMGLLYLGHKDKKINQSLIGELKSFVKVGEEFIADESYRIAVGIALGLNNLNTHNIDPFDQYDSDIDSNNSSLHDILSFNDEPYKSTKTNEYPYTKTAFFSSTNRSHTRVNDINPNSALVQDLLKLLNQHYDKEPFWLPGNSQIGAVIALICMFLRTENVDISSQIKLPIPTRDSTIYCKPELYMYREFCYFMINWSTIYDSIEFIMHDIDLSVTHNYDLPPIYYIMAGRVLAIGIKYASTGEIKVRNCLLSLLDRYLPFYQYVNTNMPVVTISKIYAITTLINALLISVSLVMCSTGDLMVFRRVKYLHEVITGRYSDIYSLNKDKKTKSTSKNETRQENSNQSNNNADVPEYETTGIANDIDPINNQSRNSDKEKDLDSHYGKYMVTSMCLGFLFLGCGQYALNTSTIESTVYIIISILPFLKSPYHLQELKYFWSMSVEPRCLFVKDVVTEKVIDGASVEITMKKSYSTDTMVKKSYTPYLLPDIRNIKKLKIEMNHYYPLEFVFNKEFPAVEFFQNNTTIYMQPKGENNEKICTPEDIKFGLKRRLNDADEGKNKKFNFASTLYKTLDISDLTLLELQSFLNNNDITDSESDKYDIEMLCTDKLSGNITNYQLQLWKTTQNNL</sequence>
<dbReference type="GO" id="GO:0007091">
    <property type="term" value="P:metaphase/anaphase transition of mitotic cell cycle"/>
    <property type="evidence" value="ECO:0007669"/>
    <property type="project" value="TreeGrafter"/>
</dbReference>
<proteinExistence type="inferred from homology"/>
<comment type="similarity">
    <text evidence="1">Belongs to the APC1 family.</text>
</comment>
<dbReference type="Gene3D" id="1.25.10.10">
    <property type="entry name" value="Leucine-rich Repeat Variant"/>
    <property type="match status" value="1"/>
</dbReference>
<dbReference type="PANTHER" id="PTHR12827">
    <property type="entry name" value="MEIOTIC CHECKPOINT REGULATOR TSG24 FAMILY MEMBER"/>
    <property type="match status" value="1"/>
</dbReference>
<evidence type="ECO:0000313" key="7">
    <source>
        <dbReference type="Proteomes" id="UP001306508"/>
    </source>
</evidence>
<keyword evidence="4" id="KW-0131">Cell cycle</keyword>
<evidence type="ECO:0000313" key="6">
    <source>
        <dbReference type="EMBL" id="KAK5780652.1"/>
    </source>
</evidence>
<keyword evidence="7" id="KW-1185">Reference proteome</keyword>
<comment type="caution">
    <text evidence="6">The sequence shown here is derived from an EMBL/GenBank/DDBJ whole genome shotgun (WGS) entry which is preliminary data.</text>
</comment>
<evidence type="ECO:0000256" key="3">
    <source>
        <dbReference type="ARBA" id="ARBA00022776"/>
    </source>
</evidence>
<dbReference type="InterPro" id="IPR011989">
    <property type="entry name" value="ARM-like"/>
</dbReference>
<feature type="region of interest" description="Disordered" evidence="5">
    <location>
        <begin position="1473"/>
        <end position="1498"/>
    </location>
</feature>
<name>A0AAN7WRJ1_9SACH</name>
<evidence type="ECO:0000256" key="5">
    <source>
        <dbReference type="SAM" id="MobiDB-lite"/>
    </source>
</evidence>
<evidence type="ECO:0000256" key="1">
    <source>
        <dbReference type="ARBA" id="ARBA00010547"/>
    </source>
</evidence>
<dbReference type="PANTHER" id="PTHR12827:SF3">
    <property type="entry name" value="ANAPHASE-PROMOTING COMPLEX SUBUNIT 1"/>
    <property type="match status" value="1"/>
</dbReference>
<dbReference type="GO" id="GO:0060090">
    <property type="term" value="F:molecular adaptor activity"/>
    <property type="evidence" value="ECO:0007669"/>
    <property type="project" value="TreeGrafter"/>
</dbReference>
<dbReference type="EMBL" id="JAWIZZ010000040">
    <property type="protein sequence ID" value="KAK5780652.1"/>
    <property type="molecule type" value="Genomic_DNA"/>
</dbReference>
<reference evidence="7" key="1">
    <citation type="submission" date="2023-07" db="EMBL/GenBank/DDBJ databases">
        <title>A draft genome of Kazachstania heterogenica Y-27499.</title>
        <authorList>
            <person name="Donic C."/>
            <person name="Kralova J.S."/>
            <person name="Fidel L."/>
            <person name="Ben-Dor S."/>
            <person name="Jung S."/>
        </authorList>
    </citation>
    <scope>NUCLEOTIDE SEQUENCE [LARGE SCALE GENOMIC DNA]</scope>
    <source>
        <strain evidence="7">Y27499</strain>
    </source>
</reference>
<evidence type="ECO:0008006" key="8">
    <source>
        <dbReference type="Google" id="ProtNLM"/>
    </source>
</evidence>
<gene>
    <name evidence="6" type="ORF">RI543_001774</name>
</gene>
<dbReference type="GO" id="GO:0031145">
    <property type="term" value="P:anaphase-promoting complex-dependent catabolic process"/>
    <property type="evidence" value="ECO:0007669"/>
    <property type="project" value="TreeGrafter"/>
</dbReference>
<dbReference type="GO" id="GO:0051301">
    <property type="term" value="P:cell division"/>
    <property type="evidence" value="ECO:0007669"/>
    <property type="project" value="UniProtKB-KW"/>
</dbReference>
<dbReference type="Proteomes" id="UP001306508">
    <property type="component" value="Unassembled WGS sequence"/>
</dbReference>